<keyword evidence="1" id="KW-1133">Transmembrane helix</keyword>
<proteinExistence type="predicted"/>
<feature type="transmembrane region" description="Helical" evidence="1">
    <location>
        <begin position="179"/>
        <end position="203"/>
    </location>
</feature>
<dbReference type="STRING" id="301302.ERS852420_02556"/>
<name>A0A0M6WBH2_9FIRM</name>
<feature type="transmembrane region" description="Helical" evidence="1">
    <location>
        <begin position="215"/>
        <end position="237"/>
    </location>
</feature>
<dbReference type="EMBL" id="CVRR01000005">
    <property type="protein sequence ID" value="CRL33034.1"/>
    <property type="molecule type" value="Genomic_DNA"/>
</dbReference>
<protein>
    <recommendedName>
        <fullName evidence="4">ABC transporter permease</fullName>
    </recommendedName>
</protein>
<evidence type="ECO:0000256" key="1">
    <source>
        <dbReference type="SAM" id="Phobius"/>
    </source>
</evidence>
<reference evidence="3" key="1">
    <citation type="submission" date="2015-05" db="EMBL/GenBank/DDBJ databases">
        <authorList>
            <consortium name="Pathogen Informatics"/>
        </authorList>
    </citation>
    <scope>NUCLEOTIDE SEQUENCE [LARGE SCALE GENOMIC DNA]</scope>
    <source>
        <strain evidence="3">M72</strain>
    </source>
</reference>
<gene>
    <name evidence="2" type="ORF">M72_01081</name>
</gene>
<evidence type="ECO:0008006" key="4">
    <source>
        <dbReference type="Google" id="ProtNLM"/>
    </source>
</evidence>
<accession>A0A0M6WBH2</accession>
<feature type="transmembrane region" description="Helical" evidence="1">
    <location>
        <begin position="99"/>
        <end position="121"/>
    </location>
</feature>
<feature type="transmembrane region" description="Helical" evidence="1">
    <location>
        <begin position="145"/>
        <end position="167"/>
    </location>
</feature>
<dbReference type="Proteomes" id="UP000049979">
    <property type="component" value="Unassembled WGS sequence"/>
</dbReference>
<organism evidence="2 3">
    <name type="scientific">Roseburia faecis</name>
    <dbReference type="NCBI Taxonomy" id="301302"/>
    <lineage>
        <taxon>Bacteria</taxon>
        <taxon>Bacillati</taxon>
        <taxon>Bacillota</taxon>
        <taxon>Clostridia</taxon>
        <taxon>Lachnospirales</taxon>
        <taxon>Lachnospiraceae</taxon>
        <taxon>Roseburia</taxon>
    </lineage>
</organism>
<keyword evidence="3" id="KW-1185">Reference proteome</keyword>
<dbReference type="RefSeq" id="WP_055066916.1">
    <property type="nucleotide sequence ID" value="NZ_CP173697.1"/>
</dbReference>
<dbReference type="AlphaFoldDB" id="A0A0M6WBH2"/>
<dbReference type="OrthoDB" id="1930566at2"/>
<evidence type="ECO:0000313" key="2">
    <source>
        <dbReference type="EMBL" id="CRL33034.1"/>
    </source>
</evidence>
<feature type="transmembrane region" description="Helical" evidence="1">
    <location>
        <begin position="58"/>
        <end position="78"/>
    </location>
</feature>
<feature type="transmembrane region" description="Helical" evidence="1">
    <location>
        <begin position="12"/>
        <end position="33"/>
    </location>
</feature>
<evidence type="ECO:0000313" key="3">
    <source>
        <dbReference type="Proteomes" id="UP000049979"/>
    </source>
</evidence>
<sequence>MEKLLKMEKYQFLHNFVYWCGMIGIFVLGFFTADTYVPEVMGPAGGKASSLADIFNGMVYDSTFLLIIISGLLALSFGQEFSGRTITLEVSAGHSRSKIFLGKIISYLIAFHIMALVYPVAGCIREFGKFGMEDGGVFFYNVTKAIVYSLLLNSGIFLIAILICCYLQDVVRATSVTAIIIFALSLYLGYGMMLQLPVAFLPVYQIRVVVSRNTFFQPAAILAGVIWSGILILLSWIKFRKCDLK</sequence>
<keyword evidence="1" id="KW-0472">Membrane</keyword>
<keyword evidence="1" id="KW-0812">Transmembrane</keyword>